<keyword evidence="3" id="KW-0645">Protease</keyword>
<dbReference type="InterPro" id="IPR050164">
    <property type="entry name" value="Peptidase_C19"/>
</dbReference>
<dbReference type="STRING" id="759272.G0SEF8"/>
<proteinExistence type="predicted"/>
<name>G0SEF8_CHATD</name>
<dbReference type="InterPro" id="IPR018200">
    <property type="entry name" value="USP_CS"/>
</dbReference>
<sequence>MNNRGHLPAGQVVQGGAGADMTPTAPNGVGSVPVPPVPGPAVPSGVPGSGMGPGPGSRRGGRPQNHYPPAHHWNQHHVNHMYTPGYVNPYTAPYYMHHQPYQAAYHMPYQHPHAVYTRSPPAMQHFVPMHQQTYVRPPQHSPIVSSSYHHPPIPPSAPPATIPPPQLPHTPSSTHSHVVPPPPMTPPVPVQMAPQQRPEPVQQPAQPAQQAQQQPQQETQTPATQVQPPVAPPSQPEAQPQTAAQPTPAPEAPVKTETPLPSPAPVTPVCEPFRPPLPWYSVPKEDFPLRTNKRKKKKQLAATSEGVELPELPAPAAEASVEPEIKTEEAAPEPVKQPEEAPAPKAETKTEALPPRSETPSTQDQPSEDTTSTSPTTPSSVQPAKPSSTVTPASSATSAAKPTARPAVPAVPVLPVLPKVAPKEAKPAVPAEKRPEAAAAAAPAKPAEATAPQVNGSVTPEKKADETKEAATQPAQAPQPVPAPAPAKPKLWAGLFAKSSSSASATSSQVRTNGNTDGQGVASGPGAFSKANANSLAEAILSYQPGTPEKLYFLEPRGLVNTGNMCYMNSVLQVLLFCTPFYDFLDQVSKKAAHSFKSETPLLDTMIMFMREFKAIASASTAELLRKRLRPEEYEKYGDPFTPEFVYDTIRKLPRFSSMRRGHQQDAQEFLGFLLEGLHDECSQVTRNVQSTVSTTANSSVSSPTAAAEGGNDWLEVGPRQRSAITRSSGYSQSSSPITKIFGGQLRSELRVPGNKNSVTLEPYQPLQLDIGAPEVRTIIDALKGLTHPEAIYGDFNSPRGKDVRATKQVFIESVPPVLILHLKRFQFDAEGYGGTVKIWKKVGYPLEFDFPREVLSRSTRNSILNDNTGAPRYRLIAVVYHHGKNASGGHYTVDVRRQDGKEWIRIDDTVIRRVRDEEVAAEGGAEEEPSLRSLATADGKRDGGVGASANRFAGMDEDAGDGDEGGWKQAAGGKKWSSVVNGGGAQASTNGLKSKQPKESVRENKVAYLLFYQRI</sequence>
<dbReference type="EMBL" id="GL988046">
    <property type="protein sequence ID" value="EGS18335.1"/>
    <property type="molecule type" value="Genomic_DNA"/>
</dbReference>
<dbReference type="OrthoDB" id="429671at2759"/>
<dbReference type="KEGG" id="cthr:CTHT_0063590"/>
<feature type="compositionally biased region" description="Low complexity" evidence="7">
    <location>
        <begin position="307"/>
        <end position="322"/>
    </location>
</feature>
<feature type="compositionally biased region" description="Low complexity" evidence="7">
    <location>
        <begin position="190"/>
        <end position="228"/>
    </location>
</feature>
<dbReference type="AlphaFoldDB" id="G0SEF8"/>
<dbReference type="eggNOG" id="KOG1871">
    <property type="taxonomic scope" value="Eukaryota"/>
</dbReference>
<dbReference type="PROSITE" id="PS00972">
    <property type="entry name" value="USP_1"/>
    <property type="match status" value="1"/>
</dbReference>
<feature type="compositionally biased region" description="Low complexity" evidence="7">
    <location>
        <begin position="694"/>
        <end position="708"/>
    </location>
</feature>
<feature type="compositionally biased region" description="Gly residues" evidence="7">
    <location>
        <begin position="47"/>
        <end position="58"/>
    </location>
</feature>
<feature type="compositionally biased region" description="Basic and acidic residues" evidence="7">
    <location>
        <begin position="460"/>
        <end position="469"/>
    </location>
</feature>
<feature type="region of interest" description="Disordered" evidence="7">
    <location>
        <begin position="920"/>
        <end position="1000"/>
    </location>
</feature>
<feature type="compositionally biased region" description="Low complexity" evidence="7">
    <location>
        <begin position="141"/>
        <end position="150"/>
    </location>
</feature>
<evidence type="ECO:0000259" key="8">
    <source>
        <dbReference type="PROSITE" id="PS50235"/>
    </source>
</evidence>
<evidence type="ECO:0000256" key="1">
    <source>
        <dbReference type="ARBA" id="ARBA00000707"/>
    </source>
</evidence>
<feature type="compositionally biased region" description="Pro residues" evidence="7">
    <location>
        <begin position="179"/>
        <end position="189"/>
    </location>
</feature>
<feature type="compositionally biased region" description="Low complexity" evidence="7">
    <location>
        <begin position="437"/>
        <end position="452"/>
    </location>
</feature>
<evidence type="ECO:0000313" key="10">
    <source>
        <dbReference type="Proteomes" id="UP000008066"/>
    </source>
</evidence>
<keyword evidence="10" id="KW-1185">Reference proteome</keyword>
<evidence type="ECO:0000256" key="4">
    <source>
        <dbReference type="ARBA" id="ARBA00022786"/>
    </source>
</evidence>
<accession>G0SEF8</accession>
<dbReference type="CDD" id="cd02257">
    <property type="entry name" value="Peptidase_C19"/>
    <property type="match status" value="1"/>
</dbReference>
<dbReference type="EC" id="3.4.19.12" evidence="2"/>
<protein>
    <recommendedName>
        <fullName evidence="2">ubiquitinyl hydrolase 1</fullName>
        <ecNumber evidence="2">3.4.19.12</ecNumber>
    </recommendedName>
</protein>
<comment type="catalytic activity">
    <reaction evidence="1">
        <text>Thiol-dependent hydrolysis of ester, thioester, amide, peptide and isopeptide bonds formed by the C-terminal Gly of ubiquitin (a 76-residue protein attached to proteins as an intracellular targeting signal).</text>
        <dbReference type="EC" id="3.4.19.12"/>
    </reaction>
</comment>
<reference evidence="9 10" key="1">
    <citation type="journal article" date="2011" name="Cell">
        <title>Insight into structure and assembly of the nuclear pore complex by utilizing the genome of a eukaryotic thermophile.</title>
        <authorList>
            <person name="Amlacher S."/>
            <person name="Sarges P."/>
            <person name="Flemming D."/>
            <person name="van Noort V."/>
            <person name="Kunze R."/>
            <person name="Devos D.P."/>
            <person name="Arumugam M."/>
            <person name="Bork P."/>
            <person name="Hurt E."/>
        </authorList>
    </citation>
    <scope>NUCLEOTIDE SEQUENCE [LARGE SCALE GENOMIC DNA]</scope>
    <source>
        <strain evidence="10">DSM 1495 / CBS 144.50 / IMI 039719</strain>
    </source>
</reference>
<dbReference type="Pfam" id="PF00443">
    <property type="entry name" value="UCH"/>
    <property type="match status" value="1"/>
</dbReference>
<keyword evidence="5 9" id="KW-0378">Hydrolase</keyword>
<evidence type="ECO:0000256" key="2">
    <source>
        <dbReference type="ARBA" id="ARBA00012759"/>
    </source>
</evidence>
<dbReference type="InterPro" id="IPR001394">
    <property type="entry name" value="Peptidase_C19_UCH"/>
</dbReference>
<dbReference type="GO" id="GO:0005634">
    <property type="term" value="C:nucleus"/>
    <property type="evidence" value="ECO:0007669"/>
    <property type="project" value="TreeGrafter"/>
</dbReference>
<dbReference type="PROSITE" id="PS00973">
    <property type="entry name" value="USP_2"/>
    <property type="match status" value="1"/>
</dbReference>
<dbReference type="InterPro" id="IPR028889">
    <property type="entry name" value="USP"/>
</dbReference>
<feature type="compositionally biased region" description="Pro residues" evidence="7">
    <location>
        <begin position="477"/>
        <end position="487"/>
    </location>
</feature>
<feature type="compositionally biased region" description="Polar residues" evidence="7">
    <location>
        <begin position="509"/>
        <end position="518"/>
    </location>
</feature>
<feature type="region of interest" description="Disordered" evidence="7">
    <location>
        <begin position="1"/>
        <end position="72"/>
    </location>
</feature>
<dbReference type="RefSeq" id="XP_006696666.1">
    <property type="nucleotide sequence ID" value="XM_006696603.1"/>
</dbReference>
<dbReference type="PROSITE" id="PS50235">
    <property type="entry name" value="USP_3"/>
    <property type="match status" value="1"/>
</dbReference>
<dbReference type="Gene3D" id="3.90.70.10">
    <property type="entry name" value="Cysteine proteinases"/>
    <property type="match status" value="1"/>
</dbReference>
<keyword evidence="6" id="KW-0788">Thiol protease</keyword>
<feature type="domain" description="USP" evidence="8">
    <location>
        <begin position="557"/>
        <end position="933"/>
    </location>
</feature>
<feature type="compositionally biased region" description="Low complexity" evidence="7">
    <location>
        <begin position="169"/>
        <end position="178"/>
    </location>
</feature>
<dbReference type="GO" id="GO:0006508">
    <property type="term" value="P:proteolysis"/>
    <property type="evidence" value="ECO:0007669"/>
    <property type="project" value="UniProtKB-KW"/>
</dbReference>
<dbReference type="OMA" id="AMIMFMK"/>
<dbReference type="GO" id="GO:0004843">
    <property type="term" value="F:cysteine-type deubiquitinase activity"/>
    <property type="evidence" value="ECO:0007669"/>
    <property type="project" value="UniProtKB-EC"/>
</dbReference>
<dbReference type="GeneID" id="18260397"/>
<dbReference type="PANTHER" id="PTHR24006:SF687">
    <property type="entry name" value="UBIQUITIN CARBOXYL-TERMINAL HYDROLASE 10"/>
    <property type="match status" value="1"/>
</dbReference>
<gene>
    <name evidence="9" type="ORF">CTHT_0063590</name>
</gene>
<feature type="region of interest" description="Disordered" evidence="7">
    <location>
        <begin position="503"/>
        <end position="526"/>
    </location>
</feature>
<feature type="compositionally biased region" description="Low complexity" evidence="7">
    <location>
        <begin position="968"/>
        <end position="977"/>
    </location>
</feature>
<feature type="compositionally biased region" description="Acidic residues" evidence="7">
    <location>
        <begin position="956"/>
        <end position="965"/>
    </location>
</feature>
<organism evidence="10">
    <name type="scientific">Chaetomium thermophilum (strain DSM 1495 / CBS 144.50 / IMI 039719)</name>
    <name type="common">Thermochaetoides thermophila</name>
    <dbReference type="NCBI Taxonomy" id="759272"/>
    <lineage>
        <taxon>Eukaryota</taxon>
        <taxon>Fungi</taxon>
        <taxon>Dikarya</taxon>
        <taxon>Ascomycota</taxon>
        <taxon>Pezizomycotina</taxon>
        <taxon>Sordariomycetes</taxon>
        <taxon>Sordariomycetidae</taxon>
        <taxon>Sordariales</taxon>
        <taxon>Chaetomiaceae</taxon>
        <taxon>Thermochaetoides</taxon>
    </lineage>
</organism>
<dbReference type="GO" id="GO:0005829">
    <property type="term" value="C:cytosol"/>
    <property type="evidence" value="ECO:0007669"/>
    <property type="project" value="TreeGrafter"/>
</dbReference>
<dbReference type="PANTHER" id="PTHR24006">
    <property type="entry name" value="UBIQUITIN CARBOXYL-TERMINAL HYDROLASE"/>
    <property type="match status" value="1"/>
</dbReference>
<evidence type="ECO:0000256" key="5">
    <source>
        <dbReference type="ARBA" id="ARBA00022801"/>
    </source>
</evidence>
<feature type="compositionally biased region" description="Low complexity" evidence="7">
    <location>
        <begin position="361"/>
        <end position="420"/>
    </location>
</feature>
<feature type="compositionally biased region" description="Pro residues" evidence="7">
    <location>
        <begin position="151"/>
        <end position="168"/>
    </location>
</feature>
<dbReference type="SUPFAM" id="SSF54001">
    <property type="entry name" value="Cysteine proteinases"/>
    <property type="match status" value="1"/>
</dbReference>
<feature type="compositionally biased region" description="Basic and acidic residues" evidence="7">
    <location>
        <begin position="421"/>
        <end position="436"/>
    </location>
</feature>
<dbReference type="GO" id="GO:0016579">
    <property type="term" value="P:protein deubiquitination"/>
    <property type="evidence" value="ECO:0007669"/>
    <property type="project" value="InterPro"/>
</dbReference>
<evidence type="ECO:0000256" key="6">
    <source>
        <dbReference type="ARBA" id="ARBA00022807"/>
    </source>
</evidence>
<keyword evidence="4" id="KW-0833">Ubl conjugation pathway</keyword>
<evidence type="ECO:0000313" key="9">
    <source>
        <dbReference type="EMBL" id="EGS18335.1"/>
    </source>
</evidence>
<feature type="region of interest" description="Disordered" evidence="7">
    <location>
        <begin position="694"/>
        <end position="716"/>
    </location>
</feature>
<evidence type="ECO:0000256" key="3">
    <source>
        <dbReference type="ARBA" id="ARBA00022670"/>
    </source>
</evidence>
<evidence type="ECO:0000256" key="7">
    <source>
        <dbReference type="SAM" id="MobiDB-lite"/>
    </source>
</evidence>
<dbReference type="InterPro" id="IPR038765">
    <property type="entry name" value="Papain-like_cys_pep_sf"/>
</dbReference>
<feature type="compositionally biased region" description="Low complexity" evidence="7">
    <location>
        <begin position="236"/>
        <end position="246"/>
    </location>
</feature>
<dbReference type="HOGENOM" id="CLU_008279_3_0_1"/>
<dbReference type="Proteomes" id="UP000008066">
    <property type="component" value="Unassembled WGS sequence"/>
</dbReference>
<dbReference type="MEROPS" id="C19.A57"/>
<feature type="region of interest" description="Disordered" evidence="7">
    <location>
        <begin position="136"/>
        <end position="488"/>
    </location>
</feature>